<dbReference type="RefSeq" id="WP_091164189.1">
    <property type="nucleotide sequence ID" value="NZ_FNCG01000003.1"/>
</dbReference>
<evidence type="ECO:0000256" key="1">
    <source>
        <dbReference type="SAM" id="SignalP"/>
    </source>
</evidence>
<accession>A0A1G7TYJ3</accession>
<feature type="signal peptide" evidence="1">
    <location>
        <begin position="1"/>
        <end position="23"/>
    </location>
</feature>
<evidence type="ECO:0000313" key="3">
    <source>
        <dbReference type="Proteomes" id="UP000199705"/>
    </source>
</evidence>
<dbReference type="SUPFAM" id="SSF160574">
    <property type="entry name" value="BT0923-like"/>
    <property type="match status" value="1"/>
</dbReference>
<keyword evidence="3" id="KW-1185">Reference proteome</keyword>
<feature type="chain" id="PRO_5011655142" evidence="1">
    <location>
        <begin position="24"/>
        <end position="169"/>
    </location>
</feature>
<dbReference type="Proteomes" id="UP000199705">
    <property type="component" value="Unassembled WGS sequence"/>
</dbReference>
<name>A0A1G7TYJ3_9SPHI</name>
<dbReference type="AlphaFoldDB" id="A0A1G7TYJ3"/>
<protein>
    <submittedName>
        <fullName evidence="2">Uncharacterized protein</fullName>
    </submittedName>
</protein>
<organism evidence="2 3">
    <name type="scientific">Mucilaginibacter gossypii</name>
    <dbReference type="NCBI Taxonomy" id="551996"/>
    <lineage>
        <taxon>Bacteria</taxon>
        <taxon>Pseudomonadati</taxon>
        <taxon>Bacteroidota</taxon>
        <taxon>Sphingobacteriia</taxon>
        <taxon>Sphingobacteriales</taxon>
        <taxon>Sphingobacteriaceae</taxon>
        <taxon>Mucilaginibacter</taxon>
    </lineage>
</organism>
<proteinExistence type="predicted"/>
<dbReference type="EMBL" id="FNCG01000003">
    <property type="protein sequence ID" value="SDG40382.1"/>
    <property type="molecule type" value="Genomic_DNA"/>
</dbReference>
<evidence type="ECO:0000313" key="2">
    <source>
        <dbReference type="EMBL" id="SDG40382.1"/>
    </source>
</evidence>
<dbReference type="Gene3D" id="3.10.450.360">
    <property type="match status" value="1"/>
</dbReference>
<gene>
    <name evidence="2" type="ORF">SAMN05192573_103310</name>
</gene>
<sequence>MKTFKSMLMLTALIVGFALCSSAQVILPEVRIVASTYKYLNATDNREMSQPVRMLEFKAASYDVKKSEFYDDDYDGYYISFYIPDGKILAAYDKDGKLLRTAEKFKNTKLPEAIRTAVSQRFPNWRISQDVYQVNYFDHKDKADKTFKLLLENGDKRMKVKLNEKGEFR</sequence>
<keyword evidence="1" id="KW-0732">Signal</keyword>
<reference evidence="3" key="1">
    <citation type="submission" date="2016-10" db="EMBL/GenBank/DDBJ databases">
        <authorList>
            <person name="Varghese N."/>
            <person name="Submissions S."/>
        </authorList>
    </citation>
    <scope>NUCLEOTIDE SEQUENCE [LARGE SCALE GENOMIC DNA]</scope>
    <source>
        <strain evidence="3">Gh-67</strain>
    </source>
</reference>
<dbReference type="STRING" id="551996.SAMN05192573_103310"/>